<accession>A0ABT3PWB4</accession>
<evidence type="ECO:0000313" key="3">
    <source>
        <dbReference type="Proteomes" id="UP001207337"/>
    </source>
</evidence>
<dbReference type="RefSeq" id="WP_265787886.1">
    <property type="nucleotide sequence ID" value="NZ_BAABRS010000001.1"/>
</dbReference>
<feature type="chain" id="PRO_5045249447" description="DUF5683 domain-containing protein" evidence="1">
    <location>
        <begin position="24"/>
        <end position="195"/>
    </location>
</feature>
<reference evidence="2 3" key="1">
    <citation type="submission" date="2021-11" db="EMBL/GenBank/DDBJ databases">
        <title>Aliifidinibius sp. nov., a new bacterium isolated from saline soil.</title>
        <authorList>
            <person name="Galisteo C."/>
            <person name="De La Haba R."/>
            <person name="Sanchez-Porro C."/>
            <person name="Ventosa A."/>
        </authorList>
    </citation>
    <scope>NUCLEOTIDE SEQUENCE [LARGE SCALE GENOMIC DNA]</scope>
    <source>
        <strain evidence="2 3">KACC 190600</strain>
    </source>
</reference>
<dbReference type="Proteomes" id="UP001207337">
    <property type="component" value="Unassembled WGS sequence"/>
</dbReference>
<keyword evidence="3" id="KW-1185">Reference proteome</keyword>
<keyword evidence="1" id="KW-0732">Signal</keyword>
<gene>
    <name evidence="2" type="ORF">LQ318_04460</name>
</gene>
<evidence type="ECO:0000313" key="2">
    <source>
        <dbReference type="EMBL" id="MCW9712152.1"/>
    </source>
</evidence>
<protein>
    <recommendedName>
        <fullName evidence="4">DUF5683 domain-containing protein</fullName>
    </recommendedName>
</protein>
<feature type="signal peptide" evidence="1">
    <location>
        <begin position="1"/>
        <end position="23"/>
    </location>
</feature>
<organism evidence="2 3">
    <name type="scientific">Fodinibius salicampi</name>
    <dbReference type="NCBI Taxonomy" id="1920655"/>
    <lineage>
        <taxon>Bacteria</taxon>
        <taxon>Pseudomonadati</taxon>
        <taxon>Balneolota</taxon>
        <taxon>Balneolia</taxon>
        <taxon>Balneolales</taxon>
        <taxon>Balneolaceae</taxon>
        <taxon>Fodinibius</taxon>
    </lineage>
</organism>
<evidence type="ECO:0000256" key="1">
    <source>
        <dbReference type="SAM" id="SignalP"/>
    </source>
</evidence>
<comment type="caution">
    <text evidence="2">The sequence shown here is derived from an EMBL/GenBank/DDBJ whole genome shotgun (WGS) entry which is preliminary data.</text>
</comment>
<evidence type="ECO:0008006" key="4">
    <source>
        <dbReference type="Google" id="ProtNLM"/>
    </source>
</evidence>
<dbReference type="EMBL" id="JAJNDC010000001">
    <property type="protein sequence ID" value="MCW9712152.1"/>
    <property type="molecule type" value="Genomic_DNA"/>
</dbReference>
<name>A0ABT3PWB4_9BACT</name>
<sequence>MKNYFIILTGILLVMLFTIEAQAQQAIQINQQQIKSVSQARNIAVTNTVIPLAVGIGTVAIFENPTVQTVGAALTVYGLATGPSTGNFYAEDYGRGFAGLALRGTGMVLMKNATSEILGSRFADAFPVDNKEVKLTDTKILIGGALIIGSTIYNIMSVGKSVEKYQEQRNSFALGVSSANIMDETIPLLATRIRF</sequence>
<proteinExistence type="predicted"/>